<organism>
    <name type="scientific">Ixodes scapularis</name>
    <name type="common">Black-legged tick</name>
    <name type="synonym">Deer tick</name>
    <dbReference type="NCBI Taxonomy" id="6945"/>
    <lineage>
        <taxon>Eukaryota</taxon>
        <taxon>Metazoa</taxon>
        <taxon>Ecdysozoa</taxon>
        <taxon>Arthropoda</taxon>
        <taxon>Chelicerata</taxon>
        <taxon>Arachnida</taxon>
        <taxon>Acari</taxon>
        <taxon>Parasitiformes</taxon>
        <taxon>Ixodida</taxon>
        <taxon>Ixodoidea</taxon>
        <taxon>Ixodidae</taxon>
        <taxon>Ixodinae</taxon>
        <taxon>Ixodes</taxon>
    </lineage>
</organism>
<dbReference type="InterPro" id="IPR000718">
    <property type="entry name" value="Peptidase_M13"/>
</dbReference>
<dbReference type="OrthoDB" id="6506552at2759"/>
<evidence type="ECO:0000313" key="3">
    <source>
        <dbReference type="EnsemblMetazoa" id="ISCW014051-PA"/>
    </source>
</evidence>
<dbReference type="Gene3D" id="3.40.390.10">
    <property type="entry name" value="Collagenase (Catalytic Domain)"/>
    <property type="match status" value="1"/>
</dbReference>
<dbReference type="VEuPathDB" id="VectorBase:ISCI014051"/>
<dbReference type="Pfam" id="PF01431">
    <property type="entry name" value="Peptidase_M13"/>
    <property type="match status" value="1"/>
</dbReference>
<dbReference type="EMBL" id="ABJB010627291">
    <property type="status" value="NOT_ANNOTATED_CDS"/>
    <property type="molecule type" value="Genomic_DNA"/>
</dbReference>
<sequence length="137" mass="15766">ATDKINIVMLTFMLGPLLPPGRQYDADGHLRNWWTESAKRIFLEKAQCFIEQYGNVTVKEVNLTINGINTQGENIADYSGIRAAYLVRKFEEKFNDTDEVLPGLNLTGDQLFFLSNAMVKELRHHVQYYPHSPGKYR</sequence>
<proteinExistence type="predicted"/>
<evidence type="ECO:0000259" key="1">
    <source>
        <dbReference type="Pfam" id="PF01431"/>
    </source>
</evidence>
<dbReference type="HOGENOM" id="CLU_1870258_0_0_1"/>
<dbReference type="AlphaFoldDB" id="B7QIA3"/>
<dbReference type="EnsemblMetazoa" id="ISCW014051-RA">
    <property type="protein sequence ID" value="ISCW014051-PA"/>
    <property type="gene ID" value="ISCW014051"/>
</dbReference>
<dbReference type="Proteomes" id="UP000001555">
    <property type="component" value="Unassembled WGS sequence"/>
</dbReference>
<dbReference type="PANTHER" id="PTHR11733:SF133">
    <property type="entry name" value="PHOSPHATE-REGULATING NEUTRAL ENDOPEPTIDASE PHEX"/>
    <property type="match status" value="1"/>
</dbReference>
<reference evidence="2 4" key="1">
    <citation type="submission" date="2008-03" db="EMBL/GenBank/DDBJ databases">
        <title>Annotation of Ixodes scapularis.</title>
        <authorList>
            <consortium name="Ixodes scapularis Genome Project Consortium"/>
            <person name="Caler E."/>
            <person name="Hannick L.I."/>
            <person name="Bidwell S."/>
            <person name="Joardar V."/>
            <person name="Thiagarajan M."/>
            <person name="Amedeo P."/>
            <person name="Galinsky K.J."/>
            <person name="Schobel S."/>
            <person name="Inman J."/>
            <person name="Hostetler J."/>
            <person name="Miller J."/>
            <person name="Hammond M."/>
            <person name="Megy K."/>
            <person name="Lawson D."/>
            <person name="Kodira C."/>
            <person name="Sutton G."/>
            <person name="Meyer J."/>
            <person name="Hill C.A."/>
            <person name="Birren B."/>
            <person name="Nene V."/>
            <person name="Collins F."/>
            <person name="Alarcon-Chaidez F."/>
            <person name="Wikel S."/>
            <person name="Strausberg R."/>
        </authorList>
    </citation>
    <scope>NUCLEOTIDE SEQUENCE [LARGE SCALE GENOMIC DNA]</scope>
    <source>
        <strain evidence="4">Wikel</strain>
        <strain evidence="2">Wikel colony</strain>
    </source>
</reference>
<evidence type="ECO:0000313" key="4">
    <source>
        <dbReference type="Proteomes" id="UP000001555"/>
    </source>
</evidence>
<dbReference type="GO" id="GO:0004222">
    <property type="term" value="F:metalloendopeptidase activity"/>
    <property type="evidence" value="ECO:0007669"/>
    <property type="project" value="UniProtKB-EC"/>
</dbReference>
<dbReference type="EC" id="3.4.24.71" evidence="2"/>
<keyword evidence="2" id="KW-0378">Hydrolase</keyword>
<feature type="domain" description="Peptidase M13 C-terminal" evidence="1">
    <location>
        <begin position="21"/>
        <end position="137"/>
    </location>
</feature>
<dbReference type="PROSITE" id="PS51885">
    <property type="entry name" value="NEPRILYSIN"/>
    <property type="match status" value="1"/>
</dbReference>
<dbReference type="PANTHER" id="PTHR11733">
    <property type="entry name" value="ZINC METALLOPROTEASE FAMILY M13 NEPRILYSIN-RELATED"/>
    <property type="match status" value="1"/>
</dbReference>
<dbReference type="InterPro" id="IPR018497">
    <property type="entry name" value="Peptidase_M13_C"/>
</dbReference>
<protein>
    <submittedName>
        <fullName evidence="2 3">Endothelin-converting enzyme, putative</fullName>
        <ecNumber evidence="2">3.4.24.71</ecNumber>
    </submittedName>
</protein>
<reference evidence="3" key="2">
    <citation type="submission" date="2020-05" db="UniProtKB">
        <authorList>
            <consortium name="EnsemblMetazoa"/>
        </authorList>
    </citation>
    <scope>IDENTIFICATION</scope>
    <source>
        <strain evidence="3">wikel</strain>
    </source>
</reference>
<dbReference type="VEuPathDB" id="VectorBase:ISCP_006577"/>
<dbReference type="STRING" id="6945.B7QIA3"/>
<dbReference type="EMBL" id="ABJB010979651">
    <property type="status" value="NOT_ANNOTATED_CDS"/>
    <property type="molecule type" value="Genomic_DNA"/>
</dbReference>
<dbReference type="SUPFAM" id="SSF55486">
    <property type="entry name" value="Metalloproteases ('zincins'), catalytic domain"/>
    <property type="match status" value="1"/>
</dbReference>
<dbReference type="VEuPathDB" id="VectorBase:ISCW014051"/>
<dbReference type="PaxDb" id="6945-B7QIA3"/>
<accession>B7QIA3</accession>
<keyword evidence="4" id="KW-1185">Reference proteome</keyword>
<name>B7QIA3_IXOSC</name>
<feature type="non-terminal residue" evidence="2">
    <location>
        <position position="1"/>
    </location>
</feature>
<evidence type="ECO:0000313" key="2">
    <source>
        <dbReference type="EMBL" id="EEC18575.1"/>
    </source>
</evidence>
<dbReference type="InterPro" id="IPR024079">
    <property type="entry name" value="MetalloPept_cat_dom_sf"/>
</dbReference>
<dbReference type="GO" id="GO:0006508">
    <property type="term" value="P:proteolysis"/>
    <property type="evidence" value="ECO:0007669"/>
    <property type="project" value="InterPro"/>
</dbReference>
<dbReference type="EMBL" id="DS944772">
    <property type="protein sequence ID" value="EEC18575.1"/>
    <property type="molecule type" value="Genomic_DNA"/>
</dbReference>
<gene>
    <name evidence="2" type="ORF">IscW_ISCW014051</name>
</gene>